<gene>
    <name evidence="2" type="ORF">BLNAU_4616</name>
</gene>
<organism evidence="2 3">
    <name type="scientific">Blattamonas nauphoetae</name>
    <dbReference type="NCBI Taxonomy" id="2049346"/>
    <lineage>
        <taxon>Eukaryota</taxon>
        <taxon>Metamonada</taxon>
        <taxon>Preaxostyla</taxon>
        <taxon>Oxymonadida</taxon>
        <taxon>Blattamonas</taxon>
    </lineage>
</organism>
<proteinExistence type="predicted"/>
<keyword evidence="3" id="KW-1185">Reference proteome</keyword>
<evidence type="ECO:0000313" key="3">
    <source>
        <dbReference type="Proteomes" id="UP001281761"/>
    </source>
</evidence>
<protein>
    <submittedName>
        <fullName evidence="2">Uncharacterized protein</fullName>
    </submittedName>
</protein>
<feature type="compositionally biased region" description="Basic and acidic residues" evidence="1">
    <location>
        <begin position="100"/>
        <end position="113"/>
    </location>
</feature>
<feature type="region of interest" description="Disordered" evidence="1">
    <location>
        <begin position="72"/>
        <end position="117"/>
    </location>
</feature>
<dbReference type="Proteomes" id="UP001281761">
    <property type="component" value="Unassembled WGS sequence"/>
</dbReference>
<comment type="caution">
    <text evidence="2">The sequence shown here is derived from an EMBL/GenBank/DDBJ whole genome shotgun (WGS) entry which is preliminary data.</text>
</comment>
<feature type="compositionally biased region" description="Polar residues" evidence="1">
    <location>
        <begin position="511"/>
        <end position="524"/>
    </location>
</feature>
<reference evidence="2 3" key="1">
    <citation type="journal article" date="2022" name="bioRxiv">
        <title>Genomics of Preaxostyla Flagellates Illuminates Evolutionary Transitions and the Path Towards Mitochondrial Loss.</title>
        <authorList>
            <person name="Novak L.V.F."/>
            <person name="Treitli S.C."/>
            <person name="Pyrih J."/>
            <person name="Halakuc P."/>
            <person name="Pipaliya S.V."/>
            <person name="Vacek V."/>
            <person name="Brzon O."/>
            <person name="Soukal P."/>
            <person name="Eme L."/>
            <person name="Dacks J.B."/>
            <person name="Karnkowska A."/>
            <person name="Elias M."/>
            <person name="Hampl V."/>
        </authorList>
    </citation>
    <scope>NUCLEOTIDE SEQUENCE [LARGE SCALE GENOMIC DNA]</scope>
    <source>
        <strain evidence="2">NAU3</strain>
        <tissue evidence="2">Gut</tissue>
    </source>
</reference>
<name>A0ABQ9Y9M7_9EUKA</name>
<evidence type="ECO:0000256" key="1">
    <source>
        <dbReference type="SAM" id="MobiDB-lite"/>
    </source>
</evidence>
<evidence type="ECO:0000313" key="2">
    <source>
        <dbReference type="EMBL" id="KAK2960399.1"/>
    </source>
</evidence>
<sequence>MFLNSSEENGHKSLVIIVPTHFPQLSRQIIAFLASESGFTVKQFIEKNAALSVWIGGLILHFPDKSQVESTSLSNDSTVQSPLDKKTDRFKSKGASSQHKQKESKWNTVKRVDSSIPSKGPAQKHSFIIVETFAKHFTYSLVVLRERDAHGQLEPGVIIDILLTHDEQWDSEHPIAHDLPDAFVQKVHRTNPSMVPGLSRIGRVTVQKGEICSLSFSNVSPSLNATVSSMNSTCRPAITGAGLLELMTPSNLDALVEKRRKELFPLTSLEGHSGLALSDVEIESTFTVHQPVCENLLLNITAFYPPSAPLDGSQNLTHRMGETRPSYPFEFSLSSEVSLSPTQISRLLIPLSTIFLPINKLSPQQLLSKTKREDTERMLNEQDLFMFYGNVSGHLDRPQPARDLPEKLVIDLSEVFHRPDNQTSKVHLSTFVVRDIHQQVRDFLGAFSSLKGQHADWDSAVDKALKSKSDRIPSYILRNTMLRVHVGTDRTGLTKVLGTSISFVQSTDLQMNDHSVGSSPQNTSKSDEPKMKEETLRKLLDASLVSLSEEPEFVILTNPHQVVYRPKPVSSLPTNYSTSRPFHQIWPPSESAISDEDFEQFKLKFDLEERNTIRKTFTGLMGNPIELEGTQRGKYMIKPQWYVIEKLTGSIEEPLWTKSHVETRPQSAYKIYARNTIQNIHDGSDSSSDEL</sequence>
<accession>A0ABQ9Y9M7</accession>
<dbReference type="EMBL" id="JARBJD010000023">
    <property type="protein sequence ID" value="KAK2960399.1"/>
    <property type="molecule type" value="Genomic_DNA"/>
</dbReference>
<feature type="compositionally biased region" description="Polar residues" evidence="1">
    <location>
        <begin position="72"/>
        <end position="81"/>
    </location>
</feature>
<feature type="region of interest" description="Disordered" evidence="1">
    <location>
        <begin position="511"/>
        <end position="531"/>
    </location>
</feature>